<dbReference type="STRING" id="587636.SAMN05216199_1869"/>
<dbReference type="InterPro" id="IPR000182">
    <property type="entry name" value="GNAT_dom"/>
</dbReference>
<dbReference type="InterPro" id="IPR016181">
    <property type="entry name" value="Acyl_CoA_acyltransferase"/>
</dbReference>
<evidence type="ECO:0000313" key="5">
    <source>
        <dbReference type="EMBL" id="SES07504.1"/>
    </source>
</evidence>
<evidence type="ECO:0000256" key="2">
    <source>
        <dbReference type="ARBA" id="ARBA00023315"/>
    </source>
</evidence>
<name>A0A1H9UEA1_9MICO</name>
<dbReference type="InterPro" id="IPR050832">
    <property type="entry name" value="Bact_Acetyltransf"/>
</dbReference>
<reference evidence="6" key="1">
    <citation type="submission" date="2016-10" db="EMBL/GenBank/DDBJ databases">
        <authorList>
            <person name="Varghese N."/>
            <person name="Submissions S."/>
        </authorList>
    </citation>
    <scope>NUCLEOTIDE SEQUENCE [LARGE SCALE GENOMIC DNA]</scope>
    <source>
        <strain evidence="6">CGMCC 1.6963</strain>
    </source>
</reference>
<evidence type="ECO:0000256" key="1">
    <source>
        <dbReference type="ARBA" id="ARBA00022679"/>
    </source>
</evidence>
<protein>
    <submittedName>
        <fullName evidence="5">Acetyltransferase (GNAT) domain-containing protein</fullName>
    </submittedName>
</protein>
<dbReference type="Pfam" id="PF00583">
    <property type="entry name" value="Acetyltransf_1"/>
    <property type="match status" value="1"/>
</dbReference>
<feature type="region of interest" description="Disordered" evidence="3">
    <location>
        <begin position="1"/>
        <end position="25"/>
    </location>
</feature>
<feature type="domain" description="N-acetyltransferase" evidence="4">
    <location>
        <begin position="27"/>
        <end position="193"/>
    </location>
</feature>
<organism evidence="5 6">
    <name type="scientific">Pedococcus cremeus</name>
    <dbReference type="NCBI Taxonomy" id="587636"/>
    <lineage>
        <taxon>Bacteria</taxon>
        <taxon>Bacillati</taxon>
        <taxon>Actinomycetota</taxon>
        <taxon>Actinomycetes</taxon>
        <taxon>Micrococcales</taxon>
        <taxon>Intrasporangiaceae</taxon>
        <taxon>Pedococcus</taxon>
    </lineage>
</organism>
<dbReference type="RefSeq" id="WP_143056163.1">
    <property type="nucleotide sequence ID" value="NZ_FOHB01000003.1"/>
</dbReference>
<dbReference type="OrthoDB" id="4119890at2"/>
<dbReference type="PANTHER" id="PTHR43877">
    <property type="entry name" value="AMINOALKYLPHOSPHONATE N-ACETYLTRANSFERASE-RELATED-RELATED"/>
    <property type="match status" value="1"/>
</dbReference>
<proteinExistence type="predicted"/>
<dbReference type="Proteomes" id="UP000199019">
    <property type="component" value="Unassembled WGS sequence"/>
</dbReference>
<evidence type="ECO:0000259" key="4">
    <source>
        <dbReference type="PROSITE" id="PS51186"/>
    </source>
</evidence>
<evidence type="ECO:0000256" key="3">
    <source>
        <dbReference type="SAM" id="MobiDB-lite"/>
    </source>
</evidence>
<sequence length="361" mass="40025">MAVTTTPRTGSSTVSGPGRSDHPGTGVVVRALDLADDAEIAAAHAARVASCRYQRPWAKTWSLREMAVQLRSENSVERLEPYVALVDGHVAGMALLWFPLLDNTHFTWAEVDVDPAWRHRGAGTALAERLAERTAAAGRRTVLVEVNVPDDERENHPHVRFARRHGYSYANTEVRRILDLPLDPARLEALAAGAAPRHEGYRVESFVGGLPEELRESYCACWNQLAVDAPTGEIDFEEEALGPQTYAEELGRLEQQGRTMLHTVAIAPGGEVVAYNDLVVSADDPDEVMQWGTLVRREHRGHRLGMAVKVRGLQELARFAPQARRIQTCNAEQNAHMVGVNLELGFRKVEVLLSYQRHLDD</sequence>
<dbReference type="AlphaFoldDB" id="A0A1H9UEA1"/>
<dbReference type="SUPFAM" id="SSF55729">
    <property type="entry name" value="Acyl-CoA N-acyltransferases (Nat)"/>
    <property type="match status" value="2"/>
</dbReference>
<keyword evidence="6" id="KW-1185">Reference proteome</keyword>
<evidence type="ECO:0000313" key="6">
    <source>
        <dbReference type="Proteomes" id="UP000199019"/>
    </source>
</evidence>
<feature type="compositionally biased region" description="Polar residues" evidence="3">
    <location>
        <begin position="1"/>
        <end position="15"/>
    </location>
</feature>
<keyword evidence="2" id="KW-0012">Acyltransferase</keyword>
<keyword evidence="1 5" id="KW-0808">Transferase</keyword>
<dbReference type="Gene3D" id="3.40.630.30">
    <property type="match status" value="1"/>
</dbReference>
<dbReference type="PROSITE" id="PS51186">
    <property type="entry name" value="GNAT"/>
    <property type="match status" value="1"/>
</dbReference>
<accession>A0A1H9UEA1</accession>
<dbReference type="CDD" id="cd04301">
    <property type="entry name" value="NAT_SF"/>
    <property type="match status" value="1"/>
</dbReference>
<dbReference type="EMBL" id="FOHB01000003">
    <property type="protein sequence ID" value="SES07504.1"/>
    <property type="molecule type" value="Genomic_DNA"/>
</dbReference>
<dbReference type="GO" id="GO:0016747">
    <property type="term" value="F:acyltransferase activity, transferring groups other than amino-acyl groups"/>
    <property type="evidence" value="ECO:0007669"/>
    <property type="project" value="InterPro"/>
</dbReference>
<gene>
    <name evidence="5" type="ORF">SAMN05216199_1869</name>
</gene>